<name>F3QMA0_9BURK</name>
<reference evidence="1 2" key="1">
    <citation type="submission" date="2011-02" db="EMBL/GenBank/DDBJ databases">
        <authorList>
            <person name="Weinstock G."/>
            <person name="Sodergren E."/>
            <person name="Clifton S."/>
            <person name="Fulton L."/>
            <person name="Fulton B."/>
            <person name="Courtney L."/>
            <person name="Fronick C."/>
            <person name="Harrison M."/>
            <person name="Strong C."/>
            <person name="Farmer C."/>
            <person name="Delahaunty K."/>
            <person name="Markovic C."/>
            <person name="Hall O."/>
            <person name="Minx P."/>
            <person name="Tomlinson C."/>
            <person name="Mitreva M."/>
            <person name="Hou S."/>
            <person name="Chen J."/>
            <person name="Wollam A."/>
            <person name="Pepin K.H."/>
            <person name="Johnson M."/>
            <person name="Bhonagiri V."/>
            <person name="Zhang X."/>
            <person name="Suruliraj S."/>
            <person name="Warren W."/>
            <person name="Chinwalla A."/>
            <person name="Mardis E.R."/>
            <person name="Wilson R.K."/>
        </authorList>
    </citation>
    <scope>NUCLEOTIDE SEQUENCE [LARGE SCALE GENOMIC DNA]</scope>
    <source>
        <strain evidence="1 2">YIT 11859</strain>
    </source>
</reference>
<keyword evidence="2" id="KW-1185">Reference proteome</keyword>
<dbReference type="AlphaFoldDB" id="F3QMA0"/>
<protein>
    <submittedName>
        <fullName evidence="1">Uncharacterized protein</fullName>
    </submittedName>
</protein>
<dbReference type="HOGENOM" id="CLU_3138721_0_0_4"/>
<organism evidence="1 2">
    <name type="scientific">Parasutterella excrementihominis YIT 11859</name>
    <dbReference type="NCBI Taxonomy" id="762966"/>
    <lineage>
        <taxon>Bacteria</taxon>
        <taxon>Pseudomonadati</taxon>
        <taxon>Pseudomonadota</taxon>
        <taxon>Betaproteobacteria</taxon>
        <taxon>Burkholderiales</taxon>
        <taxon>Sutterellaceae</taxon>
        <taxon>Parasutterella</taxon>
    </lineage>
</organism>
<sequence length="49" mass="5559">MFLPTAPLAQKDGSFAYFYLCEIGSPRTRRRKIRVSVPVWLSVSNVETA</sequence>
<accession>F3QMA0</accession>
<comment type="caution">
    <text evidence="1">The sequence shown here is derived from an EMBL/GenBank/DDBJ whole genome shotgun (WGS) entry which is preliminary data.</text>
</comment>
<proteinExistence type="predicted"/>
<dbReference type="Proteomes" id="UP000005156">
    <property type="component" value="Unassembled WGS sequence"/>
</dbReference>
<gene>
    <name evidence="1" type="ORF">HMPREF9439_02077</name>
</gene>
<evidence type="ECO:0000313" key="1">
    <source>
        <dbReference type="EMBL" id="EGG52233.1"/>
    </source>
</evidence>
<evidence type="ECO:0000313" key="2">
    <source>
        <dbReference type="Proteomes" id="UP000005156"/>
    </source>
</evidence>
<dbReference type="EMBL" id="AFBP01000072">
    <property type="protein sequence ID" value="EGG52233.1"/>
    <property type="molecule type" value="Genomic_DNA"/>
</dbReference>